<name>A0A1C2I991_ACITH</name>
<dbReference type="Proteomes" id="UP000095008">
    <property type="component" value="Unassembled WGS sequence"/>
</dbReference>
<sequence length="72" mass="8263">MQFISPKFNPYHKEKRVTITNRVDKVTGEHIVLKRGSISGRAWLKTGKETREYTNVQAALDSIQMSNAQLPF</sequence>
<accession>A0A1C2I991</accession>
<dbReference type="GeneID" id="60696772"/>
<organism evidence="1 2">
    <name type="scientific">Acidithiobacillus thiooxidans</name>
    <name type="common">Thiobacillus thiooxidans</name>
    <dbReference type="NCBI Taxonomy" id="930"/>
    <lineage>
        <taxon>Bacteria</taxon>
        <taxon>Pseudomonadati</taxon>
        <taxon>Pseudomonadota</taxon>
        <taxon>Acidithiobacillia</taxon>
        <taxon>Acidithiobacillales</taxon>
        <taxon>Acidithiobacillaceae</taxon>
        <taxon>Acidithiobacillus</taxon>
    </lineage>
</organism>
<gene>
    <name evidence="1" type="ORF">A6M23_09755</name>
</gene>
<keyword evidence="2" id="KW-1185">Reference proteome</keyword>
<dbReference type="EMBL" id="LWRY01000109">
    <property type="protein sequence ID" value="OCX72517.1"/>
    <property type="molecule type" value="Genomic_DNA"/>
</dbReference>
<comment type="caution">
    <text evidence="1">The sequence shown here is derived from an EMBL/GenBank/DDBJ whole genome shotgun (WGS) entry which is preliminary data.</text>
</comment>
<dbReference type="RefSeq" id="WP_031572976.1">
    <property type="nucleotide sequence ID" value="NZ_JABBDW010000008.1"/>
</dbReference>
<protein>
    <submittedName>
        <fullName evidence="1">Uncharacterized protein</fullName>
    </submittedName>
</protein>
<evidence type="ECO:0000313" key="1">
    <source>
        <dbReference type="EMBL" id="OCX72517.1"/>
    </source>
</evidence>
<proteinExistence type="predicted"/>
<dbReference type="AlphaFoldDB" id="A0A1C2I991"/>
<evidence type="ECO:0000313" key="2">
    <source>
        <dbReference type="Proteomes" id="UP000095008"/>
    </source>
</evidence>
<reference evidence="1" key="1">
    <citation type="journal article" date="2016" name="Int. J. Mol. Sci.">
        <title>Comparative genomics of the extreme acidophile Acidithiobacillus thiooxidans reveals intraspecific divergence and niche adaptation.</title>
        <authorList>
            <person name="Zhang X."/>
            <person name="Feng X."/>
            <person name="Tao J."/>
            <person name="Ma L."/>
            <person name="Xiao Y."/>
            <person name="Liang Y."/>
            <person name="Liu X."/>
            <person name="Yin H."/>
        </authorList>
    </citation>
    <scope>NUCLEOTIDE SEQUENCE [LARGE SCALE GENOMIC DNA]</scope>
    <source>
        <strain evidence="1">DXS-W</strain>
    </source>
</reference>